<feature type="compositionally biased region" description="Low complexity" evidence="3">
    <location>
        <begin position="487"/>
        <end position="503"/>
    </location>
</feature>
<dbReference type="InterPro" id="IPR036034">
    <property type="entry name" value="PDZ_sf"/>
</dbReference>
<dbReference type="OrthoDB" id="10041077at2759"/>
<comment type="caution">
    <text evidence="5">The sequence shown here is derived from an EMBL/GenBank/DDBJ whole genome shotgun (WGS) entry which is preliminary data.</text>
</comment>
<evidence type="ECO:0000313" key="5">
    <source>
        <dbReference type="EMBL" id="RUS91162.1"/>
    </source>
</evidence>
<evidence type="ECO:0000256" key="2">
    <source>
        <dbReference type="ARBA" id="ARBA00022490"/>
    </source>
</evidence>
<feature type="region of interest" description="Disordered" evidence="3">
    <location>
        <begin position="400"/>
        <end position="600"/>
    </location>
</feature>
<organism evidence="5 6">
    <name type="scientific">Elysia chlorotica</name>
    <name type="common">Eastern emerald elysia</name>
    <name type="synonym">Sea slug</name>
    <dbReference type="NCBI Taxonomy" id="188477"/>
    <lineage>
        <taxon>Eukaryota</taxon>
        <taxon>Metazoa</taxon>
        <taxon>Spiralia</taxon>
        <taxon>Lophotrochozoa</taxon>
        <taxon>Mollusca</taxon>
        <taxon>Gastropoda</taxon>
        <taxon>Heterobranchia</taxon>
        <taxon>Euthyneura</taxon>
        <taxon>Panpulmonata</taxon>
        <taxon>Sacoglossa</taxon>
        <taxon>Placobranchoidea</taxon>
        <taxon>Plakobranchidae</taxon>
        <taxon>Elysia</taxon>
    </lineage>
</organism>
<feature type="domain" description="PDZ" evidence="4">
    <location>
        <begin position="42"/>
        <end position="132"/>
    </location>
</feature>
<name>A0A433UBM3_ELYCH</name>
<dbReference type="EMBL" id="RQTK01000017">
    <property type="protein sequence ID" value="RUS91162.1"/>
    <property type="molecule type" value="Genomic_DNA"/>
</dbReference>
<proteinExistence type="predicted"/>
<dbReference type="InterPro" id="IPR052122">
    <property type="entry name" value="Intracell_Traff_Signaling_Reg"/>
</dbReference>
<evidence type="ECO:0000256" key="1">
    <source>
        <dbReference type="ARBA" id="ARBA00004496"/>
    </source>
</evidence>
<keyword evidence="6" id="KW-1185">Reference proteome</keyword>
<dbReference type="PROSITE" id="PS50106">
    <property type="entry name" value="PDZ"/>
    <property type="match status" value="1"/>
</dbReference>
<dbReference type="PANTHER" id="PTHR15963">
    <property type="entry name" value="GENERAL RECEPTOR FOR PHOSPHOINOSITIDES 1-ASSOCIATED SCAFFOLD PROTEIN-RELATED"/>
    <property type="match status" value="1"/>
</dbReference>
<feature type="compositionally biased region" description="Polar residues" evidence="3">
    <location>
        <begin position="326"/>
        <end position="345"/>
    </location>
</feature>
<dbReference type="AlphaFoldDB" id="A0A433UBM3"/>
<dbReference type="STRING" id="188477.A0A433UBM3"/>
<protein>
    <recommendedName>
        <fullName evidence="4">PDZ domain-containing protein</fullName>
    </recommendedName>
</protein>
<feature type="compositionally biased region" description="Basic and acidic residues" evidence="3">
    <location>
        <begin position="411"/>
        <end position="434"/>
    </location>
</feature>
<dbReference type="Pfam" id="PF00595">
    <property type="entry name" value="PDZ"/>
    <property type="match status" value="1"/>
</dbReference>
<reference evidence="5 6" key="1">
    <citation type="submission" date="2019-01" db="EMBL/GenBank/DDBJ databases">
        <title>A draft genome assembly of the solar-powered sea slug Elysia chlorotica.</title>
        <authorList>
            <person name="Cai H."/>
            <person name="Li Q."/>
            <person name="Fang X."/>
            <person name="Li J."/>
            <person name="Curtis N.E."/>
            <person name="Altenburger A."/>
            <person name="Shibata T."/>
            <person name="Feng M."/>
            <person name="Maeda T."/>
            <person name="Schwartz J.A."/>
            <person name="Shigenobu S."/>
            <person name="Lundholm N."/>
            <person name="Nishiyama T."/>
            <person name="Yang H."/>
            <person name="Hasebe M."/>
            <person name="Li S."/>
            <person name="Pierce S.K."/>
            <person name="Wang J."/>
        </authorList>
    </citation>
    <scope>NUCLEOTIDE SEQUENCE [LARGE SCALE GENOMIC DNA]</scope>
    <source>
        <strain evidence="5">EC2010</strain>
        <tissue evidence="5">Whole organism of an adult</tissue>
    </source>
</reference>
<dbReference type="Gene3D" id="2.30.42.10">
    <property type="match status" value="1"/>
</dbReference>
<feature type="region of interest" description="Disordered" evidence="3">
    <location>
        <begin position="250"/>
        <end position="351"/>
    </location>
</feature>
<feature type="compositionally biased region" description="Polar residues" evidence="3">
    <location>
        <begin position="435"/>
        <end position="456"/>
    </location>
</feature>
<feature type="compositionally biased region" description="Polar residues" evidence="3">
    <location>
        <begin position="573"/>
        <end position="600"/>
    </location>
</feature>
<dbReference type="GO" id="GO:0005737">
    <property type="term" value="C:cytoplasm"/>
    <property type="evidence" value="ECO:0007669"/>
    <property type="project" value="UniProtKB-SubCell"/>
</dbReference>
<dbReference type="InterPro" id="IPR001478">
    <property type="entry name" value="PDZ"/>
</dbReference>
<feature type="compositionally biased region" description="Basic and acidic residues" evidence="3">
    <location>
        <begin position="474"/>
        <end position="486"/>
    </location>
</feature>
<feature type="compositionally biased region" description="Low complexity" evidence="3">
    <location>
        <begin position="250"/>
        <end position="267"/>
    </location>
</feature>
<evidence type="ECO:0000259" key="4">
    <source>
        <dbReference type="PROSITE" id="PS50106"/>
    </source>
</evidence>
<feature type="compositionally biased region" description="Polar residues" evidence="3">
    <location>
        <begin position="515"/>
        <end position="541"/>
    </location>
</feature>
<dbReference type="SMART" id="SM00228">
    <property type="entry name" value="PDZ"/>
    <property type="match status" value="1"/>
</dbReference>
<comment type="subcellular location">
    <subcellularLocation>
        <location evidence="1">Cytoplasm</location>
    </subcellularLocation>
</comment>
<accession>A0A433UBM3</accession>
<dbReference type="PANTHER" id="PTHR15963:SF5">
    <property type="entry name" value="SHORT SPINDLE 6, ISOFORM A"/>
    <property type="match status" value="1"/>
</dbReference>
<evidence type="ECO:0000256" key="3">
    <source>
        <dbReference type="SAM" id="MobiDB-lite"/>
    </source>
</evidence>
<evidence type="ECO:0000313" key="6">
    <source>
        <dbReference type="Proteomes" id="UP000271974"/>
    </source>
</evidence>
<sequence length="621" mass="67592">MSALKTLKQVSVLRGSVGADLQDLAKDRAIVTDPEETRRRRTIRLTRQHLRASWGFTLQTYGIRNKRSREVEVMSYVDYVEMNGPAFRAGMKKGDVILSVNGESVDTFTHRDLVTRIQRGGRELRLVVLFEDCCKKVELQERYIRLKKLLNVKLKELRRLEGEESRLLRGGSQLTSLQDRTSGESLCSTPSLLSRLSALRQSALSHSSAHSSASSDWDVYSEILSPVSLEDVRVNKFAFDSSLSDVSYVSSNQGSNGSVSISLSSDSQSEHKVDVAGDSRHGSSANEISGKDMSRGSKLSSNGQGEESELDISISTGQDDGDTDSETSFSLSASSPLEESNTHSESPPVDDENFRHMYTVARWVGMNTGLVRRRSLGAADIFVGTEVNGTSKTRVLGSLKETGEEGLSSDNKTHDAIKNITGEDRGEECSEDKSSSTITPTARGSTLQPAQPQNFYIESDSEESSVLSGHTGRTRTDTVIDVRDVDATNGHNSSSSSAGQTSSGDEFSTPVKEGTLTTYASSDTTRSEHTSAVSNNGSSNADLGYTVEPVKDDEDTSTNSHKRSGVCCGSESRPINQDQQQSNGDPKHQGVTNSSQSNLSLRMPRYVQGVLVNDQTYLTRL</sequence>
<feature type="compositionally biased region" description="Basic and acidic residues" evidence="3">
    <location>
        <begin position="268"/>
        <end position="281"/>
    </location>
</feature>
<dbReference type="SUPFAM" id="SSF50156">
    <property type="entry name" value="PDZ domain-like"/>
    <property type="match status" value="1"/>
</dbReference>
<dbReference type="Proteomes" id="UP000271974">
    <property type="component" value="Unassembled WGS sequence"/>
</dbReference>
<keyword evidence="2" id="KW-0963">Cytoplasm</keyword>
<gene>
    <name evidence="5" type="ORF">EGW08_001075</name>
</gene>